<keyword evidence="10" id="KW-1185">Reference proteome</keyword>
<dbReference type="PROSITE" id="PS52027">
    <property type="entry name" value="ZF_C2HC_C3H"/>
    <property type="match status" value="1"/>
</dbReference>
<evidence type="ECO:0000256" key="7">
    <source>
        <dbReference type="SAM" id="MobiDB-lite"/>
    </source>
</evidence>
<keyword evidence="5" id="KW-0175">Coiled coil</keyword>
<dbReference type="PANTHER" id="PTHR14649">
    <property type="entry name" value="ZINC FINGER C2HC DOMAIN-CONTAINING PROTEIN 1C"/>
    <property type="match status" value="1"/>
</dbReference>
<dbReference type="GO" id="GO:0008270">
    <property type="term" value="F:zinc ion binding"/>
    <property type="evidence" value="ECO:0007669"/>
    <property type="project" value="UniProtKB-KW"/>
</dbReference>
<feature type="compositionally biased region" description="Basic residues" evidence="7">
    <location>
        <begin position="57"/>
        <end position="67"/>
    </location>
</feature>
<keyword evidence="2" id="KW-0479">Metal-binding</keyword>
<dbReference type="AlphaFoldDB" id="A0AAV1GK99"/>
<feature type="compositionally biased region" description="Polar residues" evidence="7">
    <location>
        <begin position="18"/>
        <end position="27"/>
    </location>
</feature>
<evidence type="ECO:0000256" key="4">
    <source>
        <dbReference type="ARBA" id="ARBA00022833"/>
    </source>
</evidence>
<feature type="compositionally biased region" description="Basic and acidic residues" evidence="7">
    <location>
        <begin position="154"/>
        <end position="163"/>
    </location>
</feature>
<gene>
    <name evidence="9" type="ORF">XNOV1_A018554</name>
</gene>
<feature type="compositionally biased region" description="Basic and acidic residues" evidence="7">
    <location>
        <begin position="72"/>
        <end position="94"/>
    </location>
</feature>
<evidence type="ECO:0000313" key="9">
    <source>
        <dbReference type="EMBL" id="CAJ1073600.1"/>
    </source>
</evidence>
<feature type="compositionally biased region" description="Basic and acidic residues" evidence="7">
    <location>
        <begin position="261"/>
        <end position="296"/>
    </location>
</feature>
<evidence type="ECO:0000259" key="8">
    <source>
        <dbReference type="PROSITE" id="PS52027"/>
    </source>
</evidence>
<evidence type="ECO:0000256" key="6">
    <source>
        <dbReference type="PROSITE-ProRule" id="PRU01371"/>
    </source>
</evidence>
<organism evidence="9 10">
    <name type="scientific">Xyrichtys novacula</name>
    <name type="common">Pearly razorfish</name>
    <name type="synonym">Hemipteronotus novacula</name>
    <dbReference type="NCBI Taxonomy" id="13765"/>
    <lineage>
        <taxon>Eukaryota</taxon>
        <taxon>Metazoa</taxon>
        <taxon>Chordata</taxon>
        <taxon>Craniata</taxon>
        <taxon>Vertebrata</taxon>
        <taxon>Euteleostomi</taxon>
        <taxon>Actinopterygii</taxon>
        <taxon>Neopterygii</taxon>
        <taxon>Teleostei</taxon>
        <taxon>Neoteleostei</taxon>
        <taxon>Acanthomorphata</taxon>
        <taxon>Eupercaria</taxon>
        <taxon>Labriformes</taxon>
        <taxon>Labridae</taxon>
        <taxon>Xyrichtys</taxon>
    </lineage>
</organism>
<feature type="region of interest" description="Disordered" evidence="7">
    <location>
        <begin position="1"/>
        <end position="108"/>
    </location>
</feature>
<comment type="similarity">
    <text evidence="1">Belongs to the ZC2HC1 family.</text>
</comment>
<accession>A0AAV1GK99</accession>
<evidence type="ECO:0000256" key="1">
    <source>
        <dbReference type="ARBA" id="ARBA00010843"/>
    </source>
</evidence>
<keyword evidence="4" id="KW-0862">Zinc</keyword>
<sequence>MSTDTRRRHSPPGKPHDSVNNQEQHSSASDRRADPNSLPFPTKAVFHRPSEIALYSRHMRQGSHHSATRSGHVKENTRGKGRYEEDDGTWKERGGQIPNPGKDTLRQPNEELEMSWDIHEMKLMLAEKLWRVEKLERQKNIQRDLDSAADGEDYDRRRAERGRTQTKPRLSEQQGRDAMTGRGVIMQDRRQEDAKEQTKRQDGRMEDRIRNRHVEEKRDTWREERREVGVEQLHRKEQQGTQMYKSRWENVKEYTRGKGRYEEDDGTWKERGGRSTGKATERHVHSSVQEQKELRSTESATNSPQLLPCRVCNRTFASERVEKHIAICKKVKKSTRPVYDSSAHRAKGAALAEYLKYHSRAQSPEAVKRRRRQRR</sequence>
<proteinExistence type="inferred from homology"/>
<dbReference type="Gene3D" id="3.30.160.60">
    <property type="entry name" value="Classic Zinc Finger"/>
    <property type="match status" value="1"/>
</dbReference>
<evidence type="ECO:0000256" key="2">
    <source>
        <dbReference type="ARBA" id="ARBA00022723"/>
    </source>
</evidence>
<protein>
    <submittedName>
        <fullName evidence="9">Trichohyalin-like</fullName>
    </submittedName>
</protein>
<feature type="region of interest" description="Disordered" evidence="7">
    <location>
        <begin position="146"/>
        <end position="206"/>
    </location>
</feature>
<evidence type="ECO:0000256" key="5">
    <source>
        <dbReference type="ARBA" id="ARBA00023054"/>
    </source>
</evidence>
<dbReference type="InterPro" id="IPR049899">
    <property type="entry name" value="Znf_C2HC_C3H"/>
</dbReference>
<dbReference type="Pfam" id="PF13913">
    <property type="entry name" value="zf-C2HC_2"/>
    <property type="match status" value="1"/>
</dbReference>
<dbReference type="InterPro" id="IPR026104">
    <property type="entry name" value="ZNF_C2HC_dom_1C"/>
</dbReference>
<feature type="compositionally biased region" description="Basic residues" evidence="7">
    <location>
        <begin position="1"/>
        <end position="11"/>
    </location>
</feature>
<feature type="domain" description="C2HC/C3H-type" evidence="8">
    <location>
        <begin position="305"/>
        <end position="334"/>
    </location>
</feature>
<dbReference type="EMBL" id="OY660878">
    <property type="protein sequence ID" value="CAJ1073600.1"/>
    <property type="molecule type" value="Genomic_DNA"/>
</dbReference>
<dbReference type="PANTHER" id="PTHR14649:SF1">
    <property type="entry name" value="ZINC FINGER C2HC DOMAIN-CONTAINING PROTEIN 1C"/>
    <property type="match status" value="1"/>
</dbReference>
<name>A0AAV1GK99_XYRNO</name>
<evidence type="ECO:0000313" key="10">
    <source>
        <dbReference type="Proteomes" id="UP001178508"/>
    </source>
</evidence>
<reference evidence="9" key="1">
    <citation type="submission" date="2023-08" db="EMBL/GenBank/DDBJ databases">
        <authorList>
            <person name="Alioto T."/>
            <person name="Alioto T."/>
            <person name="Gomez Garrido J."/>
        </authorList>
    </citation>
    <scope>NUCLEOTIDE SEQUENCE</scope>
</reference>
<feature type="compositionally biased region" description="Basic and acidic residues" evidence="7">
    <location>
        <begin position="187"/>
        <end position="206"/>
    </location>
</feature>
<feature type="region of interest" description="Disordered" evidence="7">
    <location>
        <begin position="261"/>
        <end position="304"/>
    </location>
</feature>
<keyword evidence="3 6" id="KW-0863">Zinc-finger</keyword>
<evidence type="ECO:0000256" key="3">
    <source>
        <dbReference type="ARBA" id="ARBA00022771"/>
    </source>
</evidence>
<dbReference type="Proteomes" id="UP001178508">
    <property type="component" value="Chromosome 15"/>
</dbReference>